<evidence type="ECO:0000256" key="3">
    <source>
        <dbReference type="ARBA" id="ARBA00023237"/>
    </source>
</evidence>
<name>A0A6I6MLC7_9CAUL</name>
<dbReference type="InterPro" id="IPR037066">
    <property type="entry name" value="Plug_dom_sf"/>
</dbReference>
<dbReference type="KEGG" id="tsv:DSM104635_00802"/>
<reference evidence="9" key="1">
    <citation type="submission" date="2019-12" db="EMBL/GenBank/DDBJ databases">
        <title>Complete genome of Terracaulis silvestris 0127_4.</title>
        <authorList>
            <person name="Vieira S."/>
            <person name="Riedel T."/>
            <person name="Sproer C."/>
            <person name="Pascual J."/>
            <person name="Boedeker C."/>
            <person name="Overmann J."/>
        </authorList>
    </citation>
    <scope>NUCLEOTIDE SEQUENCE [LARGE SCALE GENOMIC DNA]</scope>
    <source>
        <strain evidence="9">0127_4</strain>
    </source>
</reference>
<dbReference type="Pfam" id="PF07715">
    <property type="entry name" value="Plug"/>
    <property type="match status" value="1"/>
</dbReference>
<keyword evidence="3" id="KW-0998">Cell outer membrane</keyword>
<evidence type="ECO:0000313" key="9">
    <source>
        <dbReference type="Proteomes" id="UP000431269"/>
    </source>
</evidence>
<gene>
    <name evidence="8" type="primary">fepA_1</name>
    <name evidence="8" type="ORF">DSM104635_00802</name>
</gene>
<keyword evidence="4" id="KW-0798">TonB box</keyword>
<dbReference type="SUPFAM" id="SSF56935">
    <property type="entry name" value="Porins"/>
    <property type="match status" value="1"/>
</dbReference>
<keyword evidence="9" id="KW-1185">Reference proteome</keyword>
<evidence type="ECO:0000256" key="1">
    <source>
        <dbReference type="ARBA" id="ARBA00004442"/>
    </source>
</evidence>
<evidence type="ECO:0000256" key="5">
    <source>
        <dbReference type="SAM" id="SignalP"/>
    </source>
</evidence>
<comment type="subcellular location">
    <subcellularLocation>
        <location evidence="1 4">Cell outer membrane</location>
    </subcellularLocation>
</comment>
<feature type="signal peptide" evidence="5">
    <location>
        <begin position="1"/>
        <end position="27"/>
    </location>
</feature>
<comment type="similarity">
    <text evidence="4">Belongs to the TonB-dependent receptor family.</text>
</comment>
<dbReference type="Gene3D" id="2.40.170.20">
    <property type="entry name" value="TonB-dependent receptor, beta-barrel domain"/>
    <property type="match status" value="1"/>
</dbReference>
<dbReference type="InterPro" id="IPR036942">
    <property type="entry name" value="Beta-barrel_TonB_sf"/>
</dbReference>
<dbReference type="AlphaFoldDB" id="A0A6I6MLC7"/>
<dbReference type="PANTHER" id="PTHR47234:SF3">
    <property type="entry name" value="SECRETIN_TONB SHORT N-TERMINAL DOMAIN-CONTAINING PROTEIN"/>
    <property type="match status" value="1"/>
</dbReference>
<feature type="domain" description="TonB-dependent receptor-like beta-barrel" evidence="6">
    <location>
        <begin position="390"/>
        <end position="878"/>
    </location>
</feature>
<sequence>MNRIKLLCGAAVMAGAFMSVTAPTAFAQTAAEEDDSSNDQIVVTGTRRAARSAADTPAPVDVIGSEELLNQADSDLADIIRTSVPSFNVNTQPISDAATLIRPANLRGLPPDNTLVLVNNKRRHRAAVISFLGGGLSDGAQGADISVIPAISLSRVEVLRDGAASQYGSDAIAGVLNFILRDSPDGGQLEAEWGQTYEGDGAAWSVAGNIGMPLGPNGFLNVSAEYGESDATSRSVQRTDAAQLIAAGNTDVQNPAQIWGSPNVDEDFTIFANSAIELGEAAELYAFGNLSGRTVENGFFYRNPTNRAGVYQGPTVDPATGLPLVGPGSVPSVRVGDLSVGAAGDCIAGIPLLGPDFRIPDPAFVASIEGDPNCFSFIELFPGGFTPRFGGELEDKSIAVGLRGELGIGSGLHWDVSYYYGQNDIDFFINNTINASLGPDTPTSFRPGGYSQIDENINLDFSYAIPVGFASDLNVAFGAEHRSETFEIRQGDDASFVLGPLAAPSAGFPSGQGFSSSSNGFGGFTPQSAGEDTQENYAVYLDLEADVTDKLVLQAAVRYEDFYESYGTTTNYKLGALYHITDDFTVRSTWSTGFRVPTAGQANVTNVTTAFDGATLVDQGTIPLSTAAGQFIADRLELDTGVRPTLTPETSENWTIGTGFRLGEINVTIDFFNIDVEDRIAISDQQDFLQALLDFAADEGVVLPPGSDTTAEVLFDLDAAGALEADDFAGSEDLVSFGFFTNSFSTRTRGIDVVATYPFEMMGGESSLALAANWTDTEVTDSGQDTAAPLSPGRLKVLEDGLPAIRGSLTLNHEQGPWRFLARGNYFGEFFECHLDAYDAGSPDGCELPYNGDAQITVDLELGFDVTEHTSIAIGAQNAFDSYPDENPFGGVAGSAYPQYGPAGFNGGFYYVRTRATF</sequence>
<keyword evidence="2 4" id="KW-0472">Membrane</keyword>
<dbReference type="RefSeq" id="WP_158764960.1">
    <property type="nucleotide sequence ID" value="NZ_CP047045.1"/>
</dbReference>
<organism evidence="8 9">
    <name type="scientific">Terricaulis silvestris</name>
    <dbReference type="NCBI Taxonomy" id="2686094"/>
    <lineage>
        <taxon>Bacteria</taxon>
        <taxon>Pseudomonadati</taxon>
        <taxon>Pseudomonadota</taxon>
        <taxon>Alphaproteobacteria</taxon>
        <taxon>Caulobacterales</taxon>
        <taxon>Caulobacteraceae</taxon>
        <taxon>Terricaulis</taxon>
    </lineage>
</organism>
<evidence type="ECO:0000259" key="7">
    <source>
        <dbReference type="Pfam" id="PF07715"/>
    </source>
</evidence>
<dbReference type="Gene3D" id="2.170.130.10">
    <property type="entry name" value="TonB-dependent receptor, plug domain"/>
    <property type="match status" value="1"/>
</dbReference>
<dbReference type="Pfam" id="PF00593">
    <property type="entry name" value="TonB_dep_Rec_b-barrel"/>
    <property type="match status" value="1"/>
</dbReference>
<evidence type="ECO:0000259" key="6">
    <source>
        <dbReference type="Pfam" id="PF00593"/>
    </source>
</evidence>
<dbReference type="GO" id="GO:0009279">
    <property type="term" value="C:cell outer membrane"/>
    <property type="evidence" value="ECO:0007669"/>
    <property type="project" value="UniProtKB-SubCell"/>
</dbReference>
<dbReference type="Proteomes" id="UP000431269">
    <property type="component" value="Chromosome"/>
</dbReference>
<dbReference type="PANTHER" id="PTHR47234">
    <property type="match status" value="1"/>
</dbReference>
<keyword evidence="8" id="KW-0675">Receptor</keyword>
<feature type="chain" id="PRO_5026098827" evidence="5">
    <location>
        <begin position="28"/>
        <end position="918"/>
    </location>
</feature>
<protein>
    <submittedName>
        <fullName evidence="8">Enterobactin outer-membrane receptor</fullName>
    </submittedName>
</protein>
<proteinExistence type="inferred from homology"/>
<accession>A0A6I6MLC7</accession>
<dbReference type="InterPro" id="IPR012910">
    <property type="entry name" value="Plug_dom"/>
</dbReference>
<keyword evidence="5" id="KW-0732">Signal</keyword>
<feature type="domain" description="TonB-dependent receptor plug" evidence="7">
    <location>
        <begin position="54"/>
        <end position="175"/>
    </location>
</feature>
<evidence type="ECO:0000313" key="8">
    <source>
        <dbReference type="EMBL" id="QGZ93986.1"/>
    </source>
</evidence>
<evidence type="ECO:0000256" key="2">
    <source>
        <dbReference type="ARBA" id="ARBA00023136"/>
    </source>
</evidence>
<dbReference type="EMBL" id="CP047045">
    <property type="protein sequence ID" value="QGZ93986.1"/>
    <property type="molecule type" value="Genomic_DNA"/>
</dbReference>
<dbReference type="InterPro" id="IPR000531">
    <property type="entry name" value="Beta-barrel_TonB"/>
</dbReference>
<evidence type="ECO:0000256" key="4">
    <source>
        <dbReference type="RuleBase" id="RU003357"/>
    </source>
</evidence>